<dbReference type="GO" id="GO:0000209">
    <property type="term" value="P:protein polyubiquitination"/>
    <property type="evidence" value="ECO:0007669"/>
    <property type="project" value="InterPro"/>
</dbReference>
<feature type="compositionally biased region" description="Basic and acidic residues" evidence="8">
    <location>
        <begin position="8"/>
        <end position="28"/>
    </location>
</feature>
<evidence type="ECO:0000256" key="8">
    <source>
        <dbReference type="SAM" id="MobiDB-lite"/>
    </source>
</evidence>
<feature type="active site" description="Glycyl thioester intermediate" evidence="7">
    <location>
        <position position="964"/>
    </location>
</feature>
<dbReference type="Pfam" id="PF00632">
    <property type="entry name" value="HECT"/>
    <property type="match status" value="1"/>
</dbReference>
<dbReference type="PANTHER" id="PTHR45700">
    <property type="entry name" value="UBIQUITIN-PROTEIN LIGASE E3C"/>
    <property type="match status" value="1"/>
</dbReference>
<dbReference type="EC" id="2.3.2.26" evidence="2"/>
<keyword evidence="3" id="KW-0808">Transferase</keyword>
<dbReference type="InterPro" id="IPR044611">
    <property type="entry name" value="E3A/B/C-like"/>
</dbReference>
<organism evidence="10 11">
    <name type="scientific">Panicum virgatum</name>
    <name type="common">Blackwell switchgrass</name>
    <dbReference type="NCBI Taxonomy" id="38727"/>
    <lineage>
        <taxon>Eukaryota</taxon>
        <taxon>Viridiplantae</taxon>
        <taxon>Streptophyta</taxon>
        <taxon>Embryophyta</taxon>
        <taxon>Tracheophyta</taxon>
        <taxon>Spermatophyta</taxon>
        <taxon>Magnoliopsida</taxon>
        <taxon>Liliopsida</taxon>
        <taxon>Poales</taxon>
        <taxon>Poaceae</taxon>
        <taxon>PACMAD clade</taxon>
        <taxon>Panicoideae</taxon>
        <taxon>Panicodae</taxon>
        <taxon>Paniceae</taxon>
        <taxon>Panicinae</taxon>
        <taxon>Panicum</taxon>
        <taxon>Panicum sect. Hiantes</taxon>
    </lineage>
</organism>
<keyword evidence="11" id="KW-1185">Reference proteome</keyword>
<dbReference type="FunFam" id="3.30.2410.10:FF:000011">
    <property type="entry name" value="Putative Ubiquitin-protein ligase E3C"/>
    <property type="match status" value="1"/>
</dbReference>
<dbReference type="Gene3D" id="3.30.2160.10">
    <property type="entry name" value="Hect, E3 ligase catalytic domain"/>
    <property type="match status" value="1"/>
</dbReference>
<name>A0A8T0UJR6_PANVG</name>
<evidence type="ECO:0000313" key="10">
    <source>
        <dbReference type="EMBL" id="KAG2624792.1"/>
    </source>
</evidence>
<evidence type="ECO:0000256" key="3">
    <source>
        <dbReference type="ARBA" id="ARBA00022679"/>
    </source>
</evidence>
<evidence type="ECO:0000256" key="6">
    <source>
        <dbReference type="ARBA" id="ARBA00061247"/>
    </source>
</evidence>
<dbReference type="EMBL" id="CM029041">
    <property type="protein sequence ID" value="KAG2624792.1"/>
    <property type="molecule type" value="Genomic_DNA"/>
</dbReference>
<accession>A0A8T0UJR6</accession>
<dbReference type="SMART" id="SM00119">
    <property type="entry name" value="HECTc"/>
    <property type="match status" value="1"/>
</dbReference>
<gene>
    <name evidence="10" type="ORF">PVAP13_3KG174800</name>
</gene>
<dbReference type="InterPro" id="IPR035983">
    <property type="entry name" value="Hect_E3_ubiquitin_ligase"/>
</dbReference>
<reference evidence="10" key="1">
    <citation type="submission" date="2020-05" db="EMBL/GenBank/DDBJ databases">
        <title>WGS assembly of Panicum virgatum.</title>
        <authorList>
            <person name="Lovell J.T."/>
            <person name="Jenkins J."/>
            <person name="Shu S."/>
            <person name="Juenger T.E."/>
            <person name="Schmutz J."/>
        </authorList>
    </citation>
    <scope>NUCLEOTIDE SEQUENCE</scope>
    <source>
        <strain evidence="10">AP13</strain>
    </source>
</reference>
<comment type="function">
    <text evidence="5">Probable E3 ubiquitin-protein ligase which mediates ubiquitination and subsequent proteasomal degradation of target proteins.</text>
</comment>
<dbReference type="CDD" id="cd00078">
    <property type="entry name" value="HECTc"/>
    <property type="match status" value="1"/>
</dbReference>
<dbReference type="PANTHER" id="PTHR45700:SF6">
    <property type="entry name" value="E3 UBIQUITIN-PROTEIN LIGASE UPL6"/>
    <property type="match status" value="1"/>
</dbReference>
<dbReference type="FunFam" id="3.30.2160.10:FF:000002">
    <property type="entry name" value="Putative Ubiquitin-protein ligase E3C"/>
    <property type="match status" value="1"/>
</dbReference>
<evidence type="ECO:0000256" key="5">
    <source>
        <dbReference type="ARBA" id="ARBA00057703"/>
    </source>
</evidence>
<dbReference type="Gene3D" id="3.90.1750.10">
    <property type="entry name" value="Hect, E3 ligase catalytic domains"/>
    <property type="match status" value="1"/>
</dbReference>
<feature type="domain" description="HECT" evidence="9">
    <location>
        <begin position="655"/>
        <end position="996"/>
    </location>
</feature>
<comment type="caution">
    <text evidence="10">The sequence shown here is derived from an EMBL/GenBank/DDBJ whole genome shotgun (WGS) entry which is preliminary data.</text>
</comment>
<dbReference type="Proteomes" id="UP000823388">
    <property type="component" value="Chromosome 3K"/>
</dbReference>
<sequence length="996" mass="113103">MFFSGDPSARRRVDLGGRSSKERDRKVLLEQTREERRRRQGLRLQNSSATKIQKFFRGKKALELARSEIRKNFCSTFGEHCEKIDWNIFGTNSDFLRQLLFFFNANEDNDVSILCQVCNLLLQYVKRGGDTVTLFAGVNDSSQQPLVAHRVKKLALICVQAVYQKRHDWGSQLLTAPVSTSVPSVSLLETVACLINPKLPWNCKVVGYLQRRKIYCLFRGIIISVPQKDRNFGQFDSASALEQVLMLVASHVGHHPCCCPVVDPRWSFSSQLLSIPFLWHRLPQLKKVFTVNGISKYYIHQIACFLPSLADVLPNDISVNHPGYACVLANVLEASTSTLSDANFASDTAADIIAVSTSLLDTLPAVTSPTERADDDDEMPMDVDVKNGLDVDLERQITTAIDSKLLQHLVNALFRGRLSTDHSDLSAPSDAEVDAVGSICAFLHVTFNTFPLERIMTVLAYRTEIVPALWNFIKRCHENRRWPYFSKFASSLPADAPGWLLPMSVFCPIYKHMLKIIDNGEFYEQEKPLSLNDLKSLVLILKQALWQLLVGLSELLTQLQDWNSRLPFTSASDFYSQEATSENFVSQAILGNTRASEIIKLAPFLAPFTSRVKIFTSQLSSSRQSASHSALTRHRFKIRRNRLLEDAFDQLSLLSEEDLKGPIRVSFINEHGEEEAGIDGGGIFKDFMENITRAAFDVQYGLFKETADHLLYPNPASGLVHELHLQYFHFLGSLLGKAMYEGILVDLPFATFFLSKLKQKYNFLNDLPSLDPELYRHILFLKHYNGDISELELYFVIVNNEYGEQCEEELLPGGRDMRVTNDNVITFIHLVANHRLNYQIRAQSTHFLRGFQQLIPKDWIDMFNEHEIQVLISGSLESLDIDDLRSNTNYSAGYHPDHEVIEMFWEVLKSFSSDNQKKFLKFVTGCSRGPLLGFQYLEPKFCIHRAGVPGMEEHADRLPTSATCMNLLKLPPYKTKEQLQMKLLYAINSEAGFDLS</sequence>
<evidence type="ECO:0000256" key="2">
    <source>
        <dbReference type="ARBA" id="ARBA00012485"/>
    </source>
</evidence>
<keyword evidence="4 7" id="KW-0833">Ubl conjugation pathway</keyword>
<evidence type="ECO:0000259" key="9">
    <source>
        <dbReference type="PROSITE" id="PS50237"/>
    </source>
</evidence>
<evidence type="ECO:0000313" key="11">
    <source>
        <dbReference type="Proteomes" id="UP000823388"/>
    </source>
</evidence>
<dbReference type="PROSITE" id="PS50237">
    <property type="entry name" value="HECT"/>
    <property type="match status" value="1"/>
</dbReference>
<dbReference type="AlphaFoldDB" id="A0A8T0UJR6"/>
<evidence type="ECO:0000256" key="7">
    <source>
        <dbReference type="PROSITE-ProRule" id="PRU00104"/>
    </source>
</evidence>
<dbReference type="PROSITE" id="PS50096">
    <property type="entry name" value="IQ"/>
    <property type="match status" value="1"/>
</dbReference>
<evidence type="ECO:0000256" key="4">
    <source>
        <dbReference type="ARBA" id="ARBA00022786"/>
    </source>
</evidence>
<dbReference type="Gene3D" id="3.30.2410.10">
    <property type="entry name" value="Hect, E3 ligase catalytic domain"/>
    <property type="match status" value="1"/>
</dbReference>
<feature type="region of interest" description="Disordered" evidence="8">
    <location>
        <begin position="1"/>
        <end position="28"/>
    </location>
</feature>
<protein>
    <recommendedName>
        <fullName evidence="2">HECT-type E3 ubiquitin transferase</fullName>
        <ecNumber evidence="2">2.3.2.26</ecNumber>
    </recommendedName>
</protein>
<dbReference type="GO" id="GO:0006511">
    <property type="term" value="P:ubiquitin-dependent protein catabolic process"/>
    <property type="evidence" value="ECO:0007669"/>
    <property type="project" value="TreeGrafter"/>
</dbReference>
<dbReference type="SUPFAM" id="SSF56204">
    <property type="entry name" value="Hect, E3 ligase catalytic domain"/>
    <property type="match status" value="1"/>
</dbReference>
<dbReference type="InterPro" id="IPR000569">
    <property type="entry name" value="HECT_dom"/>
</dbReference>
<dbReference type="GO" id="GO:0061630">
    <property type="term" value="F:ubiquitin protein ligase activity"/>
    <property type="evidence" value="ECO:0007669"/>
    <property type="project" value="UniProtKB-EC"/>
</dbReference>
<comment type="catalytic activity">
    <reaction evidence="1">
        <text>S-ubiquitinyl-[E2 ubiquitin-conjugating enzyme]-L-cysteine + [acceptor protein]-L-lysine = [E2 ubiquitin-conjugating enzyme]-L-cysteine + N(6)-ubiquitinyl-[acceptor protein]-L-lysine.</text>
        <dbReference type="EC" id="2.3.2.26"/>
    </reaction>
</comment>
<evidence type="ECO:0000256" key="1">
    <source>
        <dbReference type="ARBA" id="ARBA00000885"/>
    </source>
</evidence>
<comment type="similarity">
    <text evidence="6">Belongs to the UPL family.</text>
</comment>
<proteinExistence type="inferred from homology"/>